<dbReference type="Gene3D" id="3.40.50.1820">
    <property type="entry name" value="alpha/beta hydrolase"/>
    <property type="match status" value="1"/>
</dbReference>
<dbReference type="AlphaFoldDB" id="A0A9X3TSZ4"/>
<dbReference type="Pfam" id="PF00561">
    <property type="entry name" value="Abhydrolase_1"/>
    <property type="match status" value="1"/>
</dbReference>
<name>A0A9X3TSZ4_9BACL</name>
<accession>A0A9X3TSZ4</accession>
<dbReference type="InterPro" id="IPR000073">
    <property type="entry name" value="AB_hydrolase_1"/>
</dbReference>
<dbReference type="InterPro" id="IPR029058">
    <property type="entry name" value="AB_hydrolase_fold"/>
</dbReference>
<evidence type="ECO:0000313" key="3">
    <source>
        <dbReference type="Proteomes" id="UP001151071"/>
    </source>
</evidence>
<dbReference type="RefSeq" id="WP_271140590.1">
    <property type="nucleotide sequence ID" value="NZ_JAPYYP010000024.1"/>
</dbReference>
<proteinExistence type="predicted"/>
<dbReference type="PANTHER" id="PTHR43798">
    <property type="entry name" value="MONOACYLGLYCEROL LIPASE"/>
    <property type="match status" value="1"/>
</dbReference>
<sequence>MMGMCAITGVAAVMLALHAHNQREVRRAENAFPPRGSFVTAEGLRLHYVSQGAGQPVVLLHGGILSSCDYAGVLELAAEAGFRAIAFDRPGYGYSERPRRDMATPAVQARLLREALSVLKAERPVLVAHSWSGSLSLAYALAYPDEIAGLVLLAPGAYAGDAYPAGTADLLIGRLLRVPWLGGLLANTVLPPLARLLAKPMVTASFSPDPVPPGYLERARALWSRPGQLRANREDILAYVRTVPQWEPRYADIRTPVVIVVGDADPFHPALQAGRLHREIGHSRLVVLPGTAHMIPDVRPEAVVEAVHMVLKHKQPS</sequence>
<dbReference type="InterPro" id="IPR050266">
    <property type="entry name" value="AB_hydrolase_sf"/>
</dbReference>
<dbReference type="Proteomes" id="UP001151071">
    <property type="component" value="Unassembled WGS sequence"/>
</dbReference>
<organism evidence="2 3">
    <name type="scientific">Brevibacillus thermoruber</name>
    <dbReference type="NCBI Taxonomy" id="33942"/>
    <lineage>
        <taxon>Bacteria</taxon>
        <taxon>Bacillati</taxon>
        <taxon>Bacillota</taxon>
        <taxon>Bacilli</taxon>
        <taxon>Bacillales</taxon>
        <taxon>Paenibacillaceae</taxon>
        <taxon>Brevibacillus</taxon>
    </lineage>
</organism>
<dbReference type="PRINTS" id="PR00412">
    <property type="entry name" value="EPOXHYDRLASE"/>
</dbReference>
<evidence type="ECO:0000313" key="2">
    <source>
        <dbReference type="EMBL" id="MDA5109991.1"/>
    </source>
</evidence>
<reference evidence="2" key="1">
    <citation type="submission" date="2022-12" db="EMBL/GenBank/DDBJ databases">
        <title>Draft genome sequence of the thermophilic strain Brevibacillus thermoruber HT42, isolated from Los Humeros, Puebla, Mexico, with biotechnological potential.</title>
        <authorList>
            <person name="Lara Sanchez J."/>
            <person name="Solis Palacios R."/>
            <person name="Bustos Baena A.S."/>
            <person name="Ruz Baez A.E."/>
            <person name="Espinosa Luna G."/>
            <person name="Oliart Ros R.M."/>
        </authorList>
    </citation>
    <scope>NUCLEOTIDE SEQUENCE</scope>
    <source>
        <strain evidence="2">HT42</strain>
    </source>
</reference>
<dbReference type="GO" id="GO:0016787">
    <property type="term" value="F:hydrolase activity"/>
    <property type="evidence" value="ECO:0007669"/>
    <property type="project" value="UniProtKB-KW"/>
</dbReference>
<dbReference type="InterPro" id="IPR000639">
    <property type="entry name" value="Epox_hydrolase-like"/>
</dbReference>
<dbReference type="EMBL" id="JAPYYP010000024">
    <property type="protein sequence ID" value="MDA5109991.1"/>
    <property type="molecule type" value="Genomic_DNA"/>
</dbReference>
<gene>
    <name evidence="2" type="ORF">O3V59_16620</name>
</gene>
<evidence type="ECO:0000259" key="1">
    <source>
        <dbReference type="Pfam" id="PF00561"/>
    </source>
</evidence>
<dbReference type="PRINTS" id="PR00111">
    <property type="entry name" value="ABHYDROLASE"/>
</dbReference>
<keyword evidence="2" id="KW-0378">Hydrolase</keyword>
<feature type="domain" description="AB hydrolase-1" evidence="1">
    <location>
        <begin position="56"/>
        <end position="298"/>
    </location>
</feature>
<comment type="caution">
    <text evidence="2">The sequence shown here is derived from an EMBL/GenBank/DDBJ whole genome shotgun (WGS) entry which is preliminary data.</text>
</comment>
<dbReference type="SUPFAM" id="SSF53474">
    <property type="entry name" value="alpha/beta-Hydrolases"/>
    <property type="match status" value="1"/>
</dbReference>
<protein>
    <submittedName>
        <fullName evidence="2">Alpha/beta hydrolase</fullName>
    </submittedName>
</protein>
<keyword evidence="3" id="KW-1185">Reference proteome</keyword>